<dbReference type="GO" id="GO:0005829">
    <property type="term" value="C:cytosol"/>
    <property type="evidence" value="ECO:0007669"/>
    <property type="project" value="TreeGrafter"/>
</dbReference>
<feature type="binding site" evidence="2">
    <location>
        <position position="134"/>
    </location>
    <ligand>
        <name>a divalent metal cation</name>
        <dbReference type="ChEBI" id="CHEBI:60240"/>
        <label>1</label>
    </ligand>
</feature>
<dbReference type="FunFam" id="3.20.20.140:FF:000048">
    <property type="entry name" value="AraC family transcriptional regulator"/>
    <property type="match status" value="1"/>
</dbReference>
<feature type="binding site" evidence="2">
    <location>
        <position position="245"/>
    </location>
    <ligand>
        <name>a divalent metal cation</name>
        <dbReference type="ChEBI" id="CHEBI:60240"/>
        <label>1</label>
    </ligand>
</feature>
<evidence type="ECO:0000313" key="5">
    <source>
        <dbReference type="Proteomes" id="UP000598146"/>
    </source>
</evidence>
<dbReference type="Proteomes" id="UP000598146">
    <property type="component" value="Unassembled WGS sequence"/>
</dbReference>
<evidence type="ECO:0000256" key="1">
    <source>
        <dbReference type="ARBA" id="ARBA00022723"/>
    </source>
</evidence>
<keyword evidence="5" id="KW-1185">Reference proteome</keyword>
<gene>
    <name evidence="4" type="ORF">I4J89_08830</name>
</gene>
<evidence type="ECO:0000256" key="3">
    <source>
        <dbReference type="SAM" id="MobiDB-lite"/>
    </source>
</evidence>
<dbReference type="CDD" id="cd01310">
    <property type="entry name" value="TatD_DNAse"/>
    <property type="match status" value="1"/>
</dbReference>
<comment type="caution">
    <text evidence="4">The sequence shown here is derived from an EMBL/GenBank/DDBJ whole genome shotgun (WGS) entry which is preliminary data.</text>
</comment>
<dbReference type="Gene3D" id="3.20.20.140">
    <property type="entry name" value="Metal-dependent hydrolases"/>
    <property type="match status" value="1"/>
</dbReference>
<dbReference type="PANTHER" id="PTHR46124">
    <property type="entry name" value="D-AMINOACYL-TRNA DEACYLASE"/>
    <property type="match status" value="1"/>
</dbReference>
<name>A0A931C1G8_9ACTN</name>
<reference evidence="4" key="1">
    <citation type="submission" date="2020-11" db="EMBL/GenBank/DDBJ databases">
        <title>Isolation and identification of active actinomycetes.</title>
        <authorList>
            <person name="Sun X."/>
        </authorList>
    </citation>
    <scope>NUCLEOTIDE SEQUENCE</scope>
    <source>
        <strain evidence="4">NEAU-A11</strain>
    </source>
</reference>
<sequence>MSHMPSPSESRRAKSSRRAGEFPPAPEPLAVPVFDSHTHLDLTVQEAGVPGGGAGDPIDALITAAAKSGVDRLVQVGVDVDSSRWGADLADRHDSVLATVALHPNDAPRLSDLDGALREIEALAARPRVRGIGETGLDTFRTGAEGRAAQEESFRAHIAIAKRYGKALIIHDRDAHDDVLRVLDSEGAPDTVVLHCFSGDAEFAAECVRRGYYLSFAGTVTFASAGSLREAAVITPPEQMMVETDAPYLTPTPHRGRPNASYLIPLTVRALAEVRGADVDELCAAISANGERVFGAW</sequence>
<accession>A0A931C1G8</accession>
<dbReference type="PIRSF" id="PIRSF005902">
    <property type="entry name" value="DNase_TatD"/>
    <property type="match status" value="1"/>
</dbReference>
<keyword evidence="1 2" id="KW-0479">Metal-binding</keyword>
<evidence type="ECO:0000256" key="2">
    <source>
        <dbReference type="PIRSR" id="PIRSR005902-1"/>
    </source>
</evidence>
<dbReference type="Pfam" id="PF01026">
    <property type="entry name" value="TatD_DNase"/>
    <property type="match status" value="1"/>
</dbReference>
<dbReference type="AlphaFoldDB" id="A0A931C1G8"/>
<feature type="region of interest" description="Disordered" evidence="3">
    <location>
        <begin position="1"/>
        <end position="29"/>
    </location>
</feature>
<feature type="binding site" evidence="2">
    <location>
        <position position="37"/>
    </location>
    <ligand>
        <name>a divalent metal cation</name>
        <dbReference type="ChEBI" id="CHEBI:60240"/>
        <label>1</label>
    </ligand>
</feature>
<feature type="binding site" evidence="2">
    <location>
        <position position="195"/>
    </location>
    <ligand>
        <name>a divalent metal cation</name>
        <dbReference type="ChEBI" id="CHEBI:60240"/>
        <label>2</label>
    </ligand>
</feature>
<evidence type="ECO:0000313" key="4">
    <source>
        <dbReference type="EMBL" id="MBG0561564.1"/>
    </source>
</evidence>
<keyword evidence="4" id="KW-0378">Hydrolase</keyword>
<dbReference type="InterPro" id="IPR001130">
    <property type="entry name" value="TatD-like"/>
</dbReference>
<dbReference type="InterPro" id="IPR015991">
    <property type="entry name" value="TatD/YcfH-like"/>
</dbReference>
<feature type="binding site" evidence="2">
    <location>
        <position position="39"/>
    </location>
    <ligand>
        <name>a divalent metal cation</name>
        <dbReference type="ChEBI" id="CHEBI:60240"/>
        <label>1</label>
    </ligand>
</feature>
<protein>
    <submittedName>
        <fullName evidence="4">TatD family hydrolase</fullName>
    </submittedName>
</protein>
<feature type="binding site" evidence="2">
    <location>
        <position position="171"/>
    </location>
    <ligand>
        <name>a divalent metal cation</name>
        <dbReference type="ChEBI" id="CHEBI:60240"/>
        <label>2</label>
    </ligand>
</feature>
<dbReference type="GO" id="GO:0016788">
    <property type="term" value="F:hydrolase activity, acting on ester bonds"/>
    <property type="evidence" value="ECO:0007669"/>
    <property type="project" value="InterPro"/>
</dbReference>
<dbReference type="GO" id="GO:0046872">
    <property type="term" value="F:metal ion binding"/>
    <property type="evidence" value="ECO:0007669"/>
    <property type="project" value="UniProtKB-KW"/>
</dbReference>
<dbReference type="EMBL" id="JADQTO010000004">
    <property type="protein sequence ID" value="MBG0561564.1"/>
    <property type="molecule type" value="Genomic_DNA"/>
</dbReference>
<proteinExistence type="predicted"/>
<dbReference type="RefSeq" id="WP_196413387.1">
    <property type="nucleotide sequence ID" value="NZ_JADQTO010000004.1"/>
</dbReference>
<dbReference type="PANTHER" id="PTHR46124:SF2">
    <property type="entry name" value="D-AMINOACYL-TRNA DEACYLASE"/>
    <property type="match status" value="1"/>
</dbReference>
<dbReference type="NCBIfam" id="TIGR00010">
    <property type="entry name" value="YchF/TatD family DNA exonuclease"/>
    <property type="match status" value="1"/>
</dbReference>
<dbReference type="GO" id="GO:0004536">
    <property type="term" value="F:DNA nuclease activity"/>
    <property type="evidence" value="ECO:0007669"/>
    <property type="project" value="InterPro"/>
</dbReference>
<organism evidence="4 5">
    <name type="scientific">Actinoplanes aureus</name>
    <dbReference type="NCBI Taxonomy" id="2792083"/>
    <lineage>
        <taxon>Bacteria</taxon>
        <taxon>Bacillati</taxon>
        <taxon>Actinomycetota</taxon>
        <taxon>Actinomycetes</taxon>
        <taxon>Micromonosporales</taxon>
        <taxon>Micromonosporaceae</taxon>
        <taxon>Actinoplanes</taxon>
    </lineage>
</organism>
<dbReference type="SUPFAM" id="SSF51556">
    <property type="entry name" value="Metallo-dependent hydrolases"/>
    <property type="match status" value="1"/>
</dbReference>
<dbReference type="InterPro" id="IPR032466">
    <property type="entry name" value="Metal_Hydrolase"/>
</dbReference>